<dbReference type="NCBIfam" id="TIGR01528">
    <property type="entry name" value="NMN_trans_PnuC"/>
    <property type="match status" value="1"/>
</dbReference>
<gene>
    <name evidence="11" type="ORF">BST96_09560</name>
</gene>
<comment type="similarity">
    <text evidence="3">Belongs to the nicotinamide ribonucleoside (NR) uptake permease (TC 4.B.1) family.</text>
</comment>
<dbReference type="RefSeq" id="WP_085758490.1">
    <property type="nucleotide sequence ID" value="NZ_CP019343.1"/>
</dbReference>
<dbReference type="GO" id="GO:0005886">
    <property type="term" value="C:plasma membrane"/>
    <property type="evidence" value="ECO:0007669"/>
    <property type="project" value="UniProtKB-SubCell"/>
</dbReference>
<keyword evidence="7 10" id="KW-0812">Transmembrane</keyword>
<accession>A0A1X9N8F5</accession>
<dbReference type="KEGG" id="osg:BST96_09560"/>
<keyword evidence="9 10" id="KW-0472">Membrane</keyword>
<evidence type="ECO:0000256" key="8">
    <source>
        <dbReference type="ARBA" id="ARBA00022989"/>
    </source>
</evidence>
<keyword evidence="6" id="KW-1003">Cell membrane</keyword>
<evidence type="ECO:0000256" key="4">
    <source>
        <dbReference type="ARBA" id="ARBA00017522"/>
    </source>
</evidence>
<feature type="transmembrane region" description="Helical" evidence="10">
    <location>
        <begin position="154"/>
        <end position="170"/>
    </location>
</feature>
<feature type="transmembrane region" description="Helical" evidence="10">
    <location>
        <begin position="66"/>
        <end position="83"/>
    </location>
</feature>
<feature type="transmembrane region" description="Helical" evidence="10">
    <location>
        <begin position="176"/>
        <end position="196"/>
    </location>
</feature>
<dbReference type="PANTHER" id="PTHR36122:SF2">
    <property type="entry name" value="NICOTINAMIDE RIBOSIDE TRANSPORTER PNUC"/>
    <property type="match status" value="1"/>
</dbReference>
<evidence type="ECO:0000256" key="10">
    <source>
        <dbReference type="SAM" id="Phobius"/>
    </source>
</evidence>
<evidence type="ECO:0000256" key="9">
    <source>
        <dbReference type="ARBA" id="ARBA00023136"/>
    </source>
</evidence>
<feature type="transmembrane region" description="Helical" evidence="10">
    <location>
        <begin position="42"/>
        <end position="60"/>
    </location>
</feature>
<evidence type="ECO:0000256" key="2">
    <source>
        <dbReference type="ARBA" id="ARBA00004651"/>
    </source>
</evidence>
<keyword evidence="8 10" id="KW-1133">Transmembrane helix</keyword>
<organism evidence="11 12">
    <name type="scientific">Oceanicoccus sagamiensis</name>
    <dbReference type="NCBI Taxonomy" id="716816"/>
    <lineage>
        <taxon>Bacteria</taxon>
        <taxon>Pseudomonadati</taxon>
        <taxon>Pseudomonadota</taxon>
        <taxon>Gammaproteobacteria</taxon>
        <taxon>Cellvibrionales</taxon>
        <taxon>Spongiibacteraceae</taxon>
        <taxon>Oceanicoccus</taxon>
    </lineage>
</organism>
<keyword evidence="12" id="KW-1185">Reference proteome</keyword>
<dbReference type="Proteomes" id="UP000193450">
    <property type="component" value="Chromosome"/>
</dbReference>
<dbReference type="STRING" id="716816.BST96_09560"/>
<evidence type="ECO:0000313" key="11">
    <source>
        <dbReference type="EMBL" id="ARN74348.1"/>
    </source>
</evidence>
<keyword evidence="5" id="KW-0813">Transport</keyword>
<evidence type="ECO:0000256" key="6">
    <source>
        <dbReference type="ARBA" id="ARBA00022475"/>
    </source>
</evidence>
<evidence type="ECO:0000256" key="7">
    <source>
        <dbReference type="ARBA" id="ARBA00022692"/>
    </source>
</evidence>
<evidence type="ECO:0000313" key="12">
    <source>
        <dbReference type="Proteomes" id="UP000193450"/>
    </source>
</evidence>
<evidence type="ECO:0000256" key="1">
    <source>
        <dbReference type="ARBA" id="ARBA00002672"/>
    </source>
</evidence>
<comment type="subcellular location">
    <subcellularLocation>
        <location evidence="2">Cell membrane</location>
        <topology evidence="2">Multi-pass membrane protein</topology>
    </subcellularLocation>
</comment>
<dbReference type="PANTHER" id="PTHR36122">
    <property type="entry name" value="NICOTINAMIDE RIBOSIDE TRANSPORTER PNUC"/>
    <property type="match status" value="1"/>
</dbReference>
<comment type="function">
    <text evidence="1">Required for nicotinamide riboside transport across the inner membrane.</text>
</comment>
<evidence type="ECO:0000256" key="3">
    <source>
        <dbReference type="ARBA" id="ARBA00006669"/>
    </source>
</evidence>
<dbReference type="Pfam" id="PF04973">
    <property type="entry name" value="NMN_transporter"/>
    <property type="match status" value="1"/>
</dbReference>
<feature type="transmembrane region" description="Helical" evidence="10">
    <location>
        <begin position="12"/>
        <end position="35"/>
    </location>
</feature>
<sequence>MTNDEISAGINAAWQAMSGLEVIAVILALAYLLLAMKERIECWYAALASTLIYTYLFWDVNLLMESALQIYYLAMAVYGWWQWRNMQQQDNSAHIQTWSLKQHSMAIGSVAILALCSGYLLSENTSAAWPYIDSFTTWGAVVTTYMVTRKVLENWLYWIVVDGVSIFLYIDRELYLTAILFVLYVVIVICGFFQWLPRYRQQQALTQANV</sequence>
<proteinExistence type="inferred from homology"/>
<dbReference type="OrthoDB" id="9791248at2"/>
<protein>
    <recommendedName>
        <fullName evidence="4">Nicotinamide riboside transporter PnuC</fullName>
    </recommendedName>
</protein>
<dbReference type="GO" id="GO:0034257">
    <property type="term" value="F:nicotinamide riboside transmembrane transporter activity"/>
    <property type="evidence" value="ECO:0007669"/>
    <property type="project" value="InterPro"/>
</dbReference>
<evidence type="ECO:0000256" key="5">
    <source>
        <dbReference type="ARBA" id="ARBA00022448"/>
    </source>
</evidence>
<dbReference type="EMBL" id="CP019343">
    <property type="protein sequence ID" value="ARN74348.1"/>
    <property type="molecule type" value="Genomic_DNA"/>
</dbReference>
<name>A0A1X9N8F5_9GAMM</name>
<dbReference type="InterPro" id="IPR006419">
    <property type="entry name" value="NMN_transpt_PnuC"/>
</dbReference>
<dbReference type="AlphaFoldDB" id="A0A1X9N8F5"/>
<reference evidence="11 12" key="1">
    <citation type="submission" date="2016-11" db="EMBL/GenBank/DDBJ databases">
        <title>Trade-off between light-utilization and light-protection in marine flavobacteria.</title>
        <authorList>
            <person name="Kumagai Y."/>
        </authorList>
    </citation>
    <scope>NUCLEOTIDE SEQUENCE [LARGE SCALE GENOMIC DNA]</scope>
    <source>
        <strain evidence="11 12">NBRC 107125</strain>
    </source>
</reference>